<feature type="transmembrane region" description="Helical" evidence="1">
    <location>
        <begin position="216"/>
        <end position="237"/>
    </location>
</feature>
<evidence type="ECO:0000313" key="4">
    <source>
        <dbReference type="Proteomes" id="UP000652755"/>
    </source>
</evidence>
<proteinExistence type="predicted"/>
<keyword evidence="3" id="KW-0808">Transferase</keyword>
<feature type="domain" description="Acyltransferase 3" evidence="2">
    <location>
        <begin position="12"/>
        <end position="391"/>
    </location>
</feature>
<feature type="transmembrane region" description="Helical" evidence="1">
    <location>
        <begin position="244"/>
        <end position="265"/>
    </location>
</feature>
<comment type="caution">
    <text evidence="3">The sequence shown here is derived from an EMBL/GenBank/DDBJ whole genome shotgun (WGS) entry which is preliminary data.</text>
</comment>
<dbReference type="PANTHER" id="PTHR23028:SF53">
    <property type="entry name" value="ACYL_TRANSF_3 DOMAIN-CONTAINING PROTEIN"/>
    <property type="match status" value="1"/>
</dbReference>
<dbReference type="InterPro" id="IPR050879">
    <property type="entry name" value="Acyltransferase_3"/>
</dbReference>
<feature type="transmembrane region" description="Helical" evidence="1">
    <location>
        <begin position="184"/>
        <end position="204"/>
    </location>
</feature>
<dbReference type="InterPro" id="IPR002656">
    <property type="entry name" value="Acyl_transf_3_dom"/>
</dbReference>
<keyword evidence="4" id="KW-1185">Reference proteome</keyword>
<feature type="transmembrane region" description="Helical" evidence="1">
    <location>
        <begin position="39"/>
        <end position="60"/>
    </location>
</feature>
<dbReference type="Proteomes" id="UP000652755">
    <property type="component" value="Unassembled WGS sequence"/>
</dbReference>
<protein>
    <submittedName>
        <fullName evidence="3">Acyltransferase</fullName>
    </submittedName>
</protein>
<feature type="transmembrane region" description="Helical" evidence="1">
    <location>
        <begin position="341"/>
        <end position="360"/>
    </location>
</feature>
<feature type="transmembrane region" description="Helical" evidence="1">
    <location>
        <begin position="156"/>
        <end position="177"/>
    </location>
</feature>
<evidence type="ECO:0000259" key="2">
    <source>
        <dbReference type="Pfam" id="PF01757"/>
    </source>
</evidence>
<feature type="transmembrane region" description="Helical" evidence="1">
    <location>
        <begin position="80"/>
        <end position="103"/>
    </location>
</feature>
<dbReference type="PANTHER" id="PTHR23028">
    <property type="entry name" value="ACETYLTRANSFERASE"/>
    <property type="match status" value="1"/>
</dbReference>
<keyword evidence="1" id="KW-0812">Transmembrane</keyword>
<gene>
    <name evidence="3" type="ORF">H7U22_17295</name>
</gene>
<name>A0ABR7KVP4_9SPHI</name>
<dbReference type="Pfam" id="PF01757">
    <property type="entry name" value="Acyl_transf_3"/>
    <property type="match status" value="1"/>
</dbReference>
<keyword evidence="1" id="KW-0472">Membrane</keyword>
<dbReference type="RefSeq" id="WP_187072608.1">
    <property type="nucleotide sequence ID" value="NZ_JACRYL010000017.1"/>
</dbReference>
<accession>A0ABR7KVP4</accession>
<keyword evidence="3" id="KW-0012">Acyltransferase</keyword>
<sequence>MLQSPKAANYIEGLNGIRALSALLVISTHWPSNFLSLKFGWIGVNIFFVLSGFLITRILLEEKKGRTIRNYLGRFYYKRFLRIFPLYYLFLALLSAVILLLSYNMPSLLKNELWMGGYNAVIKDMPYYLTYTYNLKINFRYLFHLADGSNQFFGHLWSLAVEEQFYLIFPFIVYYASLKNLKRITIAILIICPLIRLWACIYGLNIFEDKYWLGEFIYSNPVCQADALAAGAALVLFDFKIKKTYLFFFVVASVFLCVGLIQLYFLREAGYFLIEGKSLGYNFPGFWLAQPTKYFLINIRTFYLYDLVNLLAVSLILPFILNKPIFSWFFKSDIMEYLGRISYGIYVFHNPLIAFLRLIIEPFGGLKLLADHPILEITIFLTYLGIVIGISHLSYQFFEKKILAFKYHKNLELA</sequence>
<dbReference type="EMBL" id="JACRYL010000017">
    <property type="protein sequence ID" value="MBC6112181.1"/>
    <property type="molecule type" value="Genomic_DNA"/>
</dbReference>
<feature type="transmembrane region" description="Helical" evidence="1">
    <location>
        <begin position="380"/>
        <end position="398"/>
    </location>
</feature>
<reference evidence="3 4" key="1">
    <citation type="submission" date="2020-08" db="EMBL/GenBank/DDBJ databases">
        <authorList>
            <person name="Sun Q."/>
            <person name="Inoue M."/>
        </authorList>
    </citation>
    <scope>NUCLEOTIDE SEQUENCE [LARGE SCALE GENOMIC DNA]</scope>
    <source>
        <strain evidence="3 4">CCM 8938</strain>
    </source>
</reference>
<evidence type="ECO:0000256" key="1">
    <source>
        <dbReference type="SAM" id="Phobius"/>
    </source>
</evidence>
<dbReference type="GO" id="GO:0016746">
    <property type="term" value="F:acyltransferase activity"/>
    <property type="evidence" value="ECO:0007669"/>
    <property type="project" value="UniProtKB-KW"/>
</dbReference>
<organism evidence="3 4">
    <name type="scientific">Pedobacter fastidiosus</name>
    <dbReference type="NCBI Taxonomy" id="2765361"/>
    <lineage>
        <taxon>Bacteria</taxon>
        <taxon>Pseudomonadati</taxon>
        <taxon>Bacteroidota</taxon>
        <taxon>Sphingobacteriia</taxon>
        <taxon>Sphingobacteriales</taxon>
        <taxon>Sphingobacteriaceae</taxon>
        <taxon>Pedobacter</taxon>
    </lineage>
</organism>
<feature type="transmembrane region" description="Helical" evidence="1">
    <location>
        <begin position="302"/>
        <end position="321"/>
    </location>
</feature>
<keyword evidence="1" id="KW-1133">Transmembrane helix</keyword>
<evidence type="ECO:0000313" key="3">
    <source>
        <dbReference type="EMBL" id="MBC6112181.1"/>
    </source>
</evidence>